<dbReference type="EMBL" id="QWGT01000464">
    <property type="protein sequence ID" value="RIJ44385.1"/>
    <property type="molecule type" value="Genomic_DNA"/>
</dbReference>
<comment type="caution">
    <text evidence="1">The sequence shown here is derived from an EMBL/GenBank/DDBJ whole genome shotgun (WGS) entry which is preliminary data.</text>
</comment>
<organism evidence="1 2">
    <name type="scientific">Clavibacter lycopersici</name>
    <dbReference type="NCBI Taxonomy" id="2301718"/>
    <lineage>
        <taxon>Bacteria</taxon>
        <taxon>Bacillati</taxon>
        <taxon>Actinomycetota</taxon>
        <taxon>Actinomycetes</taxon>
        <taxon>Micrococcales</taxon>
        <taxon>Microbacteriaceae</taxon>
        <taxon>Clavibacter</taxon>
    </lineage>
</organism>
<feature type="non-terminal residue" evidence="1">
    <location>
        <position position="62"/>
    </location>
</feature>
<accession>A0A399SR99</accession>
<proteinExistence type="predicted"/>
<dbReference type="AlphaFoldDB" id="A0A399SR99"/>
<reference evidence="1 2" key="1">
    <citation type="submission" date="2018-08" db="EMBL/GenBank/DDBJ databases">
        <title>Genome Sequence of Clavibacter michiganensis Subspecies type strains, and the Atypical Peach-Colored Strains Isolated from Tomato.</title>
        <authorList>
            <person name="Osdaghi E."/>
            <person name="Portier P."/>
            <person name="Briand M."/>
            <person name="Jacques M.-A."/>
        </authorList>
    </citation>
    <scope>NUCLEOTIDE SEQUENCE [LARGE SCALE GENOMIC DNA]</scope>
    <source>
        <strain evidence="1 2">CFBP 8615</strain>
    </source>
</reference>
<protein>
    <submittedName>
        <fullName evidence="1">MFS transporter</fullName>
    </submittedName>
</protein>
<name>A0A399SR99_9MICO</name>
<evidence type="ECO:0000313" key="1">
    <source>
        <dbReference type="EMBL" id="RIJ44385.1"/>
    </source>
</evidence>
<gene>
    <name evidence="1" type="ORF">DZG00_15950</name>
</gene>
<sequence length="62" mass="6426">MTVPRPLPSLLRAPIRAVRDRYGRVLALPGAVGFVVSAAIARLGVAMTGLGLLISLERATGS</sequence>
<evidence type="ECO:0000313" key="2">
    <source>
        <dbReference type="Proteomes" id="UP000266484"/>
    </source>
</evidence>
<dbReference type="Proteomes" id="UP000266484">
    <property type="component" value="Unassembled WGS sequence"/>
</dbReference>
<keyword evidence="2" id="KW-1185">Reference proteome</keyword>